<dbReference type="OrthoDB" id="9808609at2"/>
<dbReference type="RefSeq" id="WP_136003494.1">
    <property type="nucleotide sequence ID" value="NZ_SRYW01000003.1"/>
</dbReference>
<protein>
    <submittedName>
        <fullName evidence="6">ABC-F family ATP-binding cassette domain-containing protein</fullName>
    </submittedName>
</protein>
<dbReference type="SUPFAM" id="SSF52540">
    <property type="entry name" value="P-loop containing nucleoside triphosphate hydrolases"/>
    <property type="match status" value="2"/>
</dbReference>
<evidence type="ECO:0000259" key="5">
    <source>
        <dbReference type="PROSITE" id="PS50893"/>
    </source>
</evidence>
<evidence type="ECO:0000313" key="7">
    <source>
        <dbReference type="Proteomes" id="UP000306631"/>
    </source>
</evidence>
<reference evidence="6 7" key="1">
    <citation type="submission" date="2019-04" db="EMBL/GenBank/DDBJ databases">
        <title>Microbes associate with the intestines of laboratory mice.</title>
        <authorList>
            <person name="Navarre W."/>
            <person name="Wong E."/>
            <person name="Huang K."/>
            <person name="Tropini C."/>
            <person name="Ng K."/>
            <person name="Yu B."/>
        </authorList>
    </citation>
    <scope>NUCLEOTIDE SEQUENCE [LARGE SCALE GENOMIC DNA]</scope>
    <source>
        <strain evidence="6 7">NM62_B4-13</strain>
    </source>
</reference>
<sequence>MTAFALTLDRVAVTLPDGRALFSDLSLSFDTTPTGLVGRNGVGKSVLARLLSGELAPTAGRIQRHGHVQRLAQLSGVPCGRIVDLAGVGPVFDALARIEAGSVDPEDFACVGDRWDLRDRLQAQWHRLGLPALDPLRPAATLSGGQVMQVALSGAFLSNADALVLDEPSNHLDAWHRDRLLDAMADWRGGLIVISHDRTVLQRMQRIVELSPTGLRSYGGDYAHYTARKHDERKAAEALLELRKRERRQQHEVLREQRERQAHRQSRAQRDARTANQAPILLGGMKNRSEHSAGRLQMQQAERRAALDARVDAAAVDVEREAAIAMLPPVLDDPGPQRVANLVAAGLPWVAPPWHTLDLTVQRGQRIGVSGRNGSGKSTLLRLLAGTVAPCSGRVDVSARTALLDQSLSALPAHDSALSWLQRAHPGEDQGSLRTRLALLGLDAGRSLRPLHALSGGERLKAALAALLYAEHPPQLLLLDEPGNHLDLPSLAALEHMLNQYPGTLIVVSHDPDLLDALHLTHRLDADDHGWVLHAR</sequence>
<dbReference type="GO" id="GO:0005524">
    <property type="term" value="F:ATP binding"/>
    <property type="evidence" value="ECO:0007669"/>
    <property type="project" value="UniProtKB-KW"/>
</dbReference>
<dbReference type="Gene3D" id="3.40.50.300">
    <property type="entry name" value="P-loop containing nucleotide triphosphate hydrolases"/>
    <property type="match status" value="2"/>
</dbReference>
<evidence type="ECO:0000256" key="1">
    <source>
        <dbReference type="ARBA" id="ARBA00022737"/>
    </source>
</evidence>
<accession>A0A4S2D4J0</accession>
<dbReference type="SMART" id="SM00382">
    <property type="entry name" value="AAA"/>
    <property type="match status" value="2"/>
</dbReference>
<organism evidence="6 7">
    <name type="scientific">Stenotrophomonas maltophilia</name>
    <name type="common">Pseudomonas maltophilia</name>
    <name type="synonym">Xanthomonas maltophilia</name>
    <dbReference type="NCBI Taxonomy" id="40324"/>
    <lineage>
        <taxon>Bacteria</taxon>
        <taxon>Pseudomonadati</taxon>
        <taxon>Pseudomonadota</taxon>
        <taxon>Gammaproteobacteria</taxon>
        <taxon>Lysobacterales</taxon>
        <taxon>Lysobacteraceae</taxon>
        <taxon>Stenotrophomonas</taxon>
        <taxon>Stenotrophomonas maltophilia group</taxon>
    </lineage>
</organism>
<feature type="compositionally biased region" description="Basic and acidic residues" evidence="4">
    <location>
        <begin position="250"/>
        <end position="273"/>
    </location>
</feature>
<keyword evidence="1" id="KW-0677">Repeat</keyword>
<dbReference type="InterPro" id="IPR050611">
    <property type="entry name" value="ABCF"/>
</dbReference>
<feature type="domain" description="ABC transporter" evidence="5">
    <location>
        <begin position="6"/>
        <end position="238"/>
    </location>
</feature>
<evidence type="ECO:0000256" key="3">
    <source>
        <dbReference type="ARBA" id="ARBA00022840"/>
    </source>
</evidence>
<dbReference type="PROSITE" id="PS50893">
    <property type="entry name" value="ABC_TRANSPORTER_2"/>
    <property type="match status" value="1"/>
</dbReference>
<dbReference type="EMBL" id="SRYW01000003">
    <property type="protein sequence ID" value="TGY35781.1"/>
    <property type="molecule type" value="Genomic_DNA"/>
</dbReference>
<proteinExistence type="predicted"/>
<dbReference type="AlphaFoldDB" id="A0A4S2D4J0"/>
<evidence type="ECO:0000256" key="4">
    <source>
        <dbReference type="SAM" id="MobiDB-lite"/>
    </source>
</evidence>
<dbReference type="PANTHER" id="PTHR19211">
    <property type="entry name" value="ATP-BINDING TRANSPORT PROTEIN-RELATED"/>
    <property type="match status" value="1"/>
</dbReference>
<dbReference type="Pfam" id="PF00005">
    <property type="entry name" value="ABC_tran"/>
    <property type="match status" value="2"/>
</dbReference>
<dbReference type="FunFam" id="3.40.50.300:FF:001320">
    <property type="entry name" value="Heme ABC transporter ATP-binding protein"/>
    <property type="match status" value="1"/>
</dbReference>
<dbReference type="PANTHER" id="PTHR19211:SF6">
    <property type="entry name" value="BLL7188 PROTEIN"/>
    <property type="match status" value="1"/>
</dbReference>
<keyword evidence="2" id="KW-0547">Nucleotide-binding</keyword>
<evidence type="ECO:0000256" key="2">
    <source>
        <dbReference type="ARBA" id="ARBA00022741"/>
    </source>
</evidence>
<dbReference type="InterPro" id="IPR027417">
    <property type="entry name" value="P-loop_NTPase"/>
</dbReference>
<keyword evidence="3 6" id="KW-0067">ATP-binding</keyword>
<dbReference type="InterPro" id="IPR003593">
    <property type="entry name" value="AAA+_ATPase"/>
</dbReference>
<feature type="region of interest" description="Disordered" evidence="4">
    <location>
        <begin position="250"/>
        <end position="276"/>
    </location>
</feature>
<gene>
    <name evidence="6" type="ORF">E5352_03965</name>
</gene>
<comment type="caution">
    <text evidence="6">The sequence shown here is derived from an EMBL/GenBank/DDBJ whole genome shotgun (WGS) entry which is preliminary data.</text>
</comment>
<dbReference type="Proteomes" id="UP000306631">
    <property type="component" value="Unassembled WGS sequence"/>
</dbReference>
<dbReference type="GO" id="GO:0016887">
    <property type="term" value="F:ATP hydrolysis activity"/>
    <property type="evidence" value="ECO:0007669"/>
    <property type="project" value="InterPro"/>
</dbReference>
<evidence type="ECO:0000313" key="6">
    <source>
        <dbReference type="EMBL" id="TGY35781.1"/>
    </source>
</evidence>
<dbReference type="InterPro" id="IPR003439">
    <property type="entry name" value="ABC_transporter-like_ATP-bd"/>
</dbReference>
<name>A0A4S2D4J0_STEMA</name>